<evidence type="ECO:0000313" key="3">
    <source>
        <dbReference type="Proteomes" id="UP000823388"/>
    </source>
</evidence>
<dbReference type="Proteomes" id="UP000823388">
    <property type="component" value="Chromosome 1K"/>
</dbReference>
<evidence type="ECO:0000313" key="2">
    <source>
        <dbReference type="EMBL" id="KAG2659510.1"/>
    </source>
</evidence>
<gene>
    <name evidence="2" type="ORF">PVAP13_1KG385705</name>
</gene>
<organism evidence="2 3">
    <name type="scientific">Panicum virgatum</name>
    <name type="common">Blackwell switchgrass</name>
    <dbReference type="NCBI Taxonomy" id="38727"/>
    <lineage>
        <taxon>Eukaryota</taxon>
        <taxon>Viridiplantae</taxon>
        <taxon>Streptophyta</taxon>
        <taxon>Embryophyta</taxon>
        <taxon>Tracheophyta</taxon>
        <taxon>Spermatophyta</taxon>
        <taxon>Magnoliopsida</taxon>
        <taxon>Liliopsida</taxon>
        <taxon>Poales</taxon>
        <taxon>Poaceae</taxon>
        <taxon>PACMAD clade</taxon>
        <taxon>Panicoideae</taxon>
        <taxon>Panicodae</taxon>
        <taxon>Paniceae</taxon>
        <taxon>Panicinae</taxon>
        <taxon>Panicum</taxon>
        <taxon>Panicum sect. Hiantes</taxon>
    </lineage>
</organism>
<accession>A0A8T0XHP6</accession>
<protein>
    <submittedName>
        <fullName evidence="2">Uncharacterized protein</fullName>
    </submittedName>
</protein>
<keyword evidence="1" id="KW-0812">Transmembrane</keyword>
<proteinExistence type="predicted"/>
<reference evidence="2" key="1">
    <citation type="submission" date="2020-05" db="EMBL/GenBank/DDBJ databases">
        <title>WGS assembly of Panicum virgatum.</title>
        <authorList>
            <person name="Lovell J.T."/>
            <person name="Jenkins J."/>
            <person name="Shu S."/>
            <person name="Juenger T.E."/>
            <person name="Schmutz J."/>
        </authorList>
    </citation>
    <scope>NUCLEOTIDE SEQUENCE</scope>
    <source>
        <strain evidence="2">AP13</strain>
    </source>
</reference>
<feature type="transmembrane region" description="Helical" evidence="1">
    <location>
        <begin position="105"/>
        <end position="132"/>
    </location>
</feature>
<name>A0A8T0XHP6_PANVG</name>
<dbReference type="AlphaFoldDB" id="A0A8T0XHP6"/>
<dbReference type="EMBL" id="CM029037">
    <property type="protein sequence ID" value="KAG2659510.1"/>
    <property type="molecule type" value="Genomic_DNA"/>
</dbReference>
<sequence>MRNRCPVYIPSTFSLGLGRLGLVSQLWFFGGGGGLVGASSGDGYCWVLLLLLLDGASCFIAEGEFWFLRGGSDVVYSGCLVRSSIPAGGWLGEPSSASWNKVLQITLFFTVCLYFLGDAAVVVFPGLVVATWCSGREDGGGRGVKSGEPTTAGLLPSTSCCLPKLGVHSLISQEEDGRWSIWGVAQAWVKQHWLSAPRRTKNSGSEDLVVIYRLLRDLFVRRECYVLSFLI</sequence>
<keyword evidence="1" id="KW-1133">Transmembrane helix</keyword>
<comment type="caution">
    <text evidence="2">The sequence shown here is derived from an EMBL/GenBank/DDBJ whole genome shotgun (WGS) entry which is preliminary data.</text>
</comment>
<keyword evidence="3" id="KW-1185">Reference proteome</keyword>
<feature type="transmembrane region" description="Helical" evidence="1">
    <location>
        <begin position="45"/>
        <end position="68"/>
    </location>
</feature>
<evidence type="ECO:0000256" key="1">
    <source>
        <dbReference type="SAM" id="Phobius"/>
    </source>
</evidence>
<keyword evidence="1" id="KW-0472">Membrane</keyword>